<dbReference type="InterPro" id="IPR049022">
    <property type="entry name" value="AMG1_III"/>
</dbReference>
<evidence type="ECO:0000259" key="1">
    <source>
        <dbReference type="Pfam" id="PF00408"/>
    </source>
</evidence>
<dbReference type="SUPFAM" id="SSF55957">
    <property type="entry name" value="Phosphoglucomutase, C-terminal domain"/>
    <property type="match status" value="1"/>
</dbReference>
<organism evidence="3 4">
    <name type="scientific">Rhynchospora tenuis</name>
    <dbReference type="NCBI Taxonomy" id="198213"/>
    <lineage>
        <taxon>Eukaryota</taxon>
        <taxon>Viridiplantae</taxon>
        <taxon>Streptophyta</taxon>
        <taxon>Embryophyta</taxon>
        <taxon>Tracheophyta</taxon>
        <taxon>Spermatophyta</taxon>
        <taxon>Magnoliopsida</taxon>
        <taxon>Liliopsida</taxon>
        <taxon>Poales</taxon>
        <taxon>Cyperaceae</taxon>
        <taxon>Cyperoideae</taxon>
        <taxon>Rhynchosporeae</taxon>
        <taxon>Rhynchospora</taxon>
    </lineage>
</organism>
<dbReference type="PANTHER" id="PTHR45955">
    <property type="entry name" value="PHOSPHOACETYLGLUCOSAMINE MUTASE"/>
    <property type="match status" value="1"/>
</dbReference>
<proteinExistence type="predicted"/>
<dbReference type="Proteomes" id="UP001210211">
    <property type="component" value="Unassembled WGS sequence"/>
</dbReference>
<name>A0AAD6A2B1_9POAL</name>
<gene>
    <name evidence="3" type="ORF">LUZ61_012040</name>
</gene>
<dbReference type="PANTHER" id="PTHR45955:SF1">
    <property type="entry name" value="PHOSPHOACETYLGLUCOSAMINE MUTASE"/>
    <property type="match status" value="1"/>
</dbReference>
<dbReference type="GO" id="GO:0006048">
    <property type="term" value="P:UDP-N-acetylglucosamine biosynthetic process"/>
    <property type="evidence" value="ECO:0007669"/>
    <property type="project" value="TreeGrafter"/>
</dbReference>
<dbReference type="Gene3D" id="3.30.310.50">
    <property type="entry name" value="Alpha-D-phosphohexomutase, C-terminal domain"/>
    <property type="match status" value="1"/>
</dbReference>
<evidence type="ECO:0000313" key="3">
    <source>
        <dbReference type="EMBL" id="KAJ3708335.1"/>
    </source>
</evidence>
<dbReference type="FunFam" id="3.30.310.50:FF:000003">
    <property type="entry name" value="Phosphoacetylglucosamine mutase"/>
    <property type="match status" value="1"/>
</dbReference>
<dbReference type="InterPro" id="IPR005843">
    <property type="entry name" value="A-D-PHexomutase_C"/>
</dbReference>
<keyword evidence="4" id="KW-1185">Reference proteome</keyword>
<accession>A0AAD6A2B1</accession>
<evidence type="ECO:0008006" key="5">
    <source>
        <dbReference type="Google" id="ProtNLM"/>
    </source>
</evidence>
<dbReference type="EMBL" id="JAMRDG010000001">
    <property type="protein sequence ID" value="KAJ3708335.1"/>
    <property type="molecule type" value="Genomic_DNA"/>
</dbReference>
<dbReference type="InterPro" id="IPR036900">
    <property type="entry name" value="A-D-PHexomutase_C_sf"/>
</dbReference>
<evidence type="ECO:0000259" key="2">
    <source>
        <dbReference type="Pfam" id="PF21404"/>
    </source>
</evidence>
<evidence type="ECO:0000313" key="4">
    <source>
        <dbReference type="Proteomes" id="UP001210211"/>
    </source>
</evidence>
<feature type="domain" description="Alpha-D-phosphohexomutase C-terminal" evidence="1">
    <location>
        <begin position="171"/>
        <end position="220"/>
    </location>
</feature>
<dbReference type="Pfam" id="PF21404">
    <property type="entry name" value="AMG1_III"/>
    <property type="match status" value="1"/>
</dbReference>
<feature type="domain" description="Phosphoacetylglucosamine mutase AMG1" evidence="2">
    <location>
        <begin position="43"/>
        <end position="96"/>
    </location>
</feature>
<comment type="caution">
    <text evidence="3">The sequence shown here is derived from an EMBL/GenBank/DDBJ whole genome shotgun (WGS) entry which is preliminary data.</text>
</comment>
<dbReference type="GO" id="GO:0004610">
    <property type="term" value="F:phosphoacetylglucosamine mutase activity"/>
    <property type="evidence" value="ECO:0007669"/>
    <property type="project" value="TreeGrafter"/>
</dbReference>
<dbReference type="Pfam" id="PF00408">
    <property type="entry name" value="PGM_PMM_IV"/>
    <property type="match status" value="1"/>
</dbReference>
<dbReference type="AlphaFoldDB" id="A0AAD6A2B1"/>
<protein>
    <recommendedName>
        <fullName evidence="5">Alpha-D-phosphohexomutase C-terminal domain-containing protein</fullName>
    </recommendedName>
</protein>
<reference evidence="3 4" key="1">
    <citation type="journal article" date="2022" name="Cell">
        <title>Repeat-based holocentromeres influence genome architecture and karyotype evolution.</title>
        <authorList>
            <person name="Hofstatter P.G."/>
            <person name="Thangavel G."/>
            <person name="Lux T."/>
            <person name="Neumann P."/>
            <person name="Vondrak T."/>
            <person name="Novak P."/>
            <person name="Zhang M."/>
            <person name="Costa L."/>
            <person name="Castellani M."/>
            <person name="Scott A."/>
            <person name="Toegelov H."/>
            <person name="Fuchs J."/>
            <person name="Mata-Sucre Y."/>
            <person name="Dias Y."/>
            <person name="Vanzela A.L.L."/>
            <person name="Huettel B."/>
            <person name="Almeida C.C.S."/>
            <person name="Simkova H."/>
            <person name="Souza G."/>
            <person name="Pedrosa-Harand A."/>
            <person name="Macas J."/>
            <person name="Mayer K.F.X."/>
            <person name="Houben A."/>
            <person name="Marques A."/>
        </authorList>
    </citation>
    <scope>NUCLEOTIDE SEQUENCE [LARGE SCALE GENOMIC DNA]</scope>
    <source>
        <strain evidence="3">RhyTen1mFocal</strain>
    </source>
</reference>
<sequence length="232" mass="25812">MVYILIPSGTWPHFRCASLDGDADRLIFFRLIPNSNNKIELVDGDKILSLFAIFIQEQLSLLEELPARLGVVQTAYANGAATDYLRNLGLEVIFTTNKPSSRRCTEWVAFGRGNTSQQRMVFPKMVRSIPRFAKPSTQGMLLSLFIKFAELQYRTAIVTADAETRVVKPAALQELIDTETAKYTHGRCFVRPSGTEDVVRIYAEAATQDSADSLANSVAQHVNHILGSDIKT</sequence>